<keyword evidence="6 8" id="KW-1133">Transmembrane helix</keyword>
<organism evidence="9 10">
    <name type="scientific">Leucobacter luti</name>
    <dbReference type="NCBI Taxonomy" id="340320"/>
    <lineage>
        <taxon>Bacteria</taxon>
        <taxon>Bacillati</taxon>
        <taxon>Actinomycetota</taxon>
        <taxon>Actinomycetes</taxon>
        <taxon>Micrococcales</taxon>
        <taxon>Microbacteriaceae</taxon>
        <taxon>Leucobacter</taxon>
    </lineage>
</organism>
<feature type="transmembrane region" description="Helical" evidence="8">
    <location>
        <begin position="72"/>
        <end position="90"/>
    </location>
</feature>
<evidence type="ECO:0000256" key="1">
    <source>
        <dbReference type="ARBA" id="ARBA00004651"/>
    </source>
</evidence>
<dbReference type="InterPro" id="IPR052017">
    <property type="entry name" value="TSUP"/>
</dbReference>
<keyword evidence="10" id="KW-1185">Reference proteome</keyword>
<dbReference type="RefSeq" id="WP_132203535.1">
    <property type="nucleotide sequence ID" value="NZ_CP080492.1"/>
</dbReference>
<keyword evidence="4 8" id="KW-1003">Cell membrane</keyword>
<feature type="transmembrane region" description="Helical" evidence="8">
    <location>
        <begin position="96"/>
        <end position="118"/>
    </location>
</feature>
<feature type="transmembrane region" description="Helical" evidence="8">
    <location>
        <begin position="228"/>
        <end position="246"/>
    </location>
</feature>
<feature type="transmembrane region" description="Helical" evidence="8">
    <location>
        <begin position="29"/>
        <end position="60"/>
    </location>
</feature>
<proteinExistence type="inferred from homology"/>
<dbReference type="AlphaFoldDB" id="A0A4R6S1N0"/>
<evidence type="ECO:0000313" key="10">
    <source>
        <dbReference type="Proteomes" id="UP000295601"/>
    </source>
</evidence>
<evidence type="ECO:0000256" key="7">
    <source>
        <dbReference type="ARBA" id="ARBA00023136"/>
    </source>
</evidence>
<dbReference type="OrthoDB" id="3872971at2"/>
<comment type="caution">
    <text evidence="9">The sequence shown here is derived from an EMBL/GenBank/DDBJ whole genome shotgun (WGS) entry which is preliminary data.</text>
</comment>
<evidence type="ECO:0000256" key="2">
    <source>
        <dbReference type="ARBA" id="ARBA00009142"/>
    </source>
</evidence>
<evidence type="ECO:0000256" key="3">
    <source>
        <dbReference type="ARBA" id="ARBA00022448"/>
    </source>
</evidence>
<evidence type="ECO:0000256" key="5">
    <source>
        <dbReference type="ARBA" id="ARBA00022692"/>
    </source>
</evidence>
<feature type="transmembrane region" description="Helical" evidence="8">
    <location>
        <begin position="196"/>
        <end position="216"/>
    </location>
</feature>
<keyword evidence="5 8" id="KW-0812">Transmembrane</keyword>
<sequence length="250" mass="25960">MTITTGVLILGLILIGAAAQRMAGLGFALLVAPFMTLVLGAHSGVMLVNVLGVISSALILPRVWRSIDWVMFRWLGAFAVVGALLGSWVAQLFSPAVMAVAVGVIVIVALGASLTLSGNKFSTELRWPRAGAGFLSGLTNSLAGVGGPAVSAYAVLTRWPQTAFAATLQPYFILTGGTSAISKLVLDPGGLPPTEWWFWVVVLLAVLGGIAAGERLLKLVTPSQVRRFVIILAFAGATASLVRGLIDLLA</sequence>
<reference evidence="9 10" key="1">
    <citation type="submission" date="2019-03" db="EMBL/GenBank/DDBJ databases">
        <title>Genomic analyses of the natural microbiome of Caenorhabditis elegans.</title>
        <authorList>
            <person name="Samuel B."/>
        </authorList>
    </citation>
    <scope>NUCLEOTIDE SEQUENCE [LARGE SCALE GENOMIC DNA]</scope>
    <source>
        <strain evidence="9 10">JUb18</strain>
    </source>
</reference>
<dbReference type="Proteomes" id="UP000295601">
    <property type="component" value="Unassembled WGS sequence"/>
</dbReference>
<comment type="similarity">
    <text evidence="2 8">Belongs to the 4-toluene sulfonate uptake permease (TSUP) (TC 2.A.102) family.</text>
</comment>
<gene>
    <name evidence="9" type="ORF">EDF62_1759</name>
</gene>
<accession>A0A4R6S1N0</accession>
<keyword evidence="7 8" id="KW-0472">Membrane</keyword>
<comment type="subcellular location">
    <subcellularLocation>
        <location evidence="1 8">Cell membrane</location>
        <topology evidence="1 8">Multi-pass membrane protein</topology>
    </subcellularLocation>
</comment>
<keyword evidence="3" id="KW-0813">Transport</keyword>
<evidence type="ECO:0000256" key="6">
    <source>
        <dbReference type="ARBA" id="ARBA00022989"/>
    </source>
</evidence>
<dbReference type="EMBL" id="SNYA01000004">
    <property type="protein sequence ID" value="TDP92545.1"/>
    <property type="molecule type" value="Genomic_DNA"/>
</dbReference>
<dbReference type="PANTHER" id="PTHR30269">
    <property type="entry name" value="TRANSMEMBRANE PROTEIN YFCA"/>
    <property type="match status" value="1"/>
</dbReference>
<dbReference type="PANTHER" id="PTHR30269:SF37">
    <property type="entry name" value="MEMBRANE TRANSPORTER PROTEIN"/>
    <property type="match status" value="1"/>
</dbReference>
<evidence type="ECO:0000256" key="8">
    <source>
        <dbReference type="RuleBase" id="RU363041"/>
    </source>
</evidence>
<dbReference type="Pfam" id="PF01925">
    <property type="entry name" value="TauE"/>
    <property type="match status" value="1"/>
</dbReference>
<dbReference type="InterPro" id="IPR002781">
    <property type="entry name" value="TM_pro_TauE-like"/>
</dbReference>
<evidence type="ECO:0000256" key="4">
    <source>
        <dbReference type="ARBA" id="ARBA00022475"/>
    </source>
</evidence>
<evidence type="ECO:0000313" key="9">
    <source>
        <dbReference type="EMBL" id="TDP92545.1"/>
    </source>
</evidence>
<dbReference type="GO" id="GO:0005886">
    <property type="term" value="C:plasma membrane"/>
    <property type="evidence" value="ECO:0007669"/>
    <property type="project" value="UniProtKB-SubCell"/>
</dbReference>
<feature type="transmembrane region" description="Helical" evidence="8">
    <location>
        <begin position="130"/>
        <end position="156"/>
    </location>
</feature>
<protein>
    <recommendedName>
        <fullName evidence="8">Probable membrane transporter protein</fullName>
    </recommendedName>
</protein>
<name>A0A4R6S1N0_9MICO</name>